<organism evidence="1 2">
    <name type="scientific">Ooceraea biroi</name>
    <name type="common">Clonal raider ant</name>
    <name type="synonym">Cerapachys biroi</name>
    <dbReference type="NCBI Taxonomy" id="2015173"/>
    <lineage>
        <taxon>Eukaryota</taxon>
        <taxon>Metazoa</taxon>
        <taxon>Ecdysozoa</taxon>
        <taxon>Arthropoda</taxon>
        <taxon>Hexapoda</taxon>
        <taxon>Insecta</taxon>
        <taxon>Pterygota</taxon>
        <taxon>Neoptera</taxon>
        <taxon>Endopterygota</taxon>
        <taxon>Hymenoptera</taxon>
        <taxon>Apocrita</taxon>
        <taxon>Aculeata</taxon>
        <taxon>Formicoidea</taxon>
        <taxon>Formicidae</taxon>
        <taxon>Dorylinae</taxon>
        <taxon>Ooceraea</taxon>
    </lineage>
</organism>
<dbReference type="Proteomes" id="UP000053097">
    <property type="component" value="Unassembled WGS sequence"/>
</dbReference>
<name>A0A026WQJ4_OOCBI</name>
<sequence>LEEPDGKGEGHYRKRALPLYYAMSRTRANICSVCSNILPPNRPRYATMYLYTAVVARGSRGLSGCWFGSIALVCFTIQRRSATLFKYSGCSVVVGARQ</sequence>
<dbReference type="EMBL" id="KK107128">
    <property type="protein sequence ID" value="EZA58317.1"/>
    <property type="molecule type" value="Genomic_DNA"/>
</dbReference>
<evidence type="ECO:0000313" key="1">
    <source>
        <dbReference type="EMBL" id="EZA58317.1"/>
    </source>
</evidence>
<dbReference type="AlphaFoldDB" id="A0A026WQJ4"/>
<feature type="non-terminal residue" evidence="1">
    <location>
        <position position="1"/>
    </location>
</feature>
<accession>A0A026WQJ4</accession>
<evidence type="ECO:0000313" key="2">
    <source>
        <dbReference type="Proteomes" id="UP000053097"/>
    </source>
</evidence>
<keyword evidence="2" id="KW-1185">Reference proteome</keyword>
<proteinExistence type="predicted"/>
<gene>
    <name evidence="1" type="ORF">X777_01274</name>
</gene>
<protein>
    <submittedName>
        <fullName evidence="1">Uncharacterized protein</fullName>
    </submittedName>
</protein>
<reference evidence="1 2" key="1">
    <citation type="journal article" date="2014" name="Curr. Biol.">
        <title>The genome of the clonal raider ant Cerapachys biroi.</title>
        <authorList>
            <person name="Oxley P.R."/>
            <person name="Ji L."/>
            <person name="Fetter-Pruneda I."/>
            <person name="McKenzie S.K."/>
            <person name="Li C."/>
            <person name="Hu H."/>
            <person name="Zhang G."/>
            <person name="Kronauer D.J."/>
        </authorList>
    </citation>
    <scope>NUCLEOTIDE SEQUENCE [LARGE SCALE GENOMIC DNA]</scope>
</reference>